<proteinExistence type="inferred from homology"/>
<dbReference type="SUPFAM" id="SSF53335">
    <property type="entry name" value="S-adenosyl-L-methionine-dependent methyltransferases"/>
    <property type="match status" value="1"/>
</dbReference>
<dbReference type="EMBL" id="QAPG01000075">
    <property type="protein sequence ID" value="TDZ32612.1"/>
    <property type="molecule type" value="Genomic_DNA"/>
</dbReference>
<accession>A0A4R8Q2W9</accession>
<feature type="region of interest" description="Disordered" evidence="2">
    <location>
        <begin position="1"/>
        <end position="59"/>
    </location>
</feature>
<comment type="caution">
    <text evidence="3">The sequence shown here is derived from an EMBL/GenBank/DDBJ whole genome shotgun (WGS) entry which is preliminary data.</text>
</comment>
<feature type="compositionally biased region" description="Low complexity" evidence="2">
    <location>
        <begin position="46"/>
        <end position="57"/>
    </location>
</feature>
<dbReference type="AlphaFoldDB" id="A0A4R8Q2W9"/>
<evidence type="ECO:0000313" key="3">
    <source>
        <dbReference type="EMBL" id="TDZ32612.1"/>
    </source>
</evidence>
<organism evidence="3 4">
    <name type="scientific">Colletotrichum spinosum</name>
    <dbReference type="NCBI Taxonomy" id="1347390"/>
    <lineage>
        <taxon>Eukaryota</taxon>
        <taxon>Fungi</taxon>
        <taxon>Dikarya</taxon>
        <taxon>Ascomycota</taxon>
        <taxon>Pezizomycotina</taxon>
        <taxon>Sordariomycetes</taxon>
        <taxon>Hypocreomycetidae</taxon>
        <taxon>Glomerellales</taxon>
        <taxon>Glomerellaceae</taxon>
        <taxon>Colletotrichum</taxon>
        <taxon>Colletotrichum orbiculare species complex</taxon>
    </lineage>
</organism>
<protein>
    <submittedName>
        <fullName evidence="3">Secondary metabolism regulator LAE1</fullName>
    </submittedName>
</protein>
<dbReference type="CDD" id="cd02440">
    <property type="entry name" value="AdoMet_MTases"/>
    <property type="match status" value="1"/>
</dbReference>
<comment type="similarity">
    <text evidence="1">Belongs to the methyltransferase superfamily. LaeA methyltransferase family.</text>
</comment>
<gene>
    <name evidence="3" type="ORF">C8035_v012175</name>
</gene>
<evidence type="ECO:0000256" key="2">
    <source>
        <dbReference type="SAM" id="MobiDB-lite"/>
    </source>
</evidence>
<dbReference type="Pfam" id="PF13489">
    <property type="entry name" value="Methyltransf_23"/>
    <property type="match status" value="1"/>
</dbReference>
<sequence>MATTSEPGEAEAVAPTPIAQGPADSTVPVLAAEEFTDEESATERGSIASSSTSVSSSIREYRTENGRTYHKYKDGKYSYPNDNREVERLDLQHNLFLLTFDNKLGTAPAAAEGSNVKRVLDVGTGSGIWAIEFGEEHPEAEVTGVDLSAIQPDFVPPNVKFEIDDIDEPWTYSQPFDYIHSRMMSSSVPDWKKYLKNCYDNLTPGGYVELNEFQLEPSCDDGTLTKEHALYRAILLLGEAMVSIGRSFPNVPELRSVLAEIGFRDVTLNTFKWPTNAWPRDSKYKELGIWQNENLNEGVEGFIIAPFTRILGWTKEEVQMLLIDIRKDVNNRNLHAYFPIYSLWARKPTKEEAEASQA</sequence>
<name>A0A4R8Q2W9_9PEZI</name>
<dbReference type="PANTHER" id="PTHR43591:SF24">
    <property type="entry name" value="2-METHOXY-6-POLYPRENYL-1,4-BENZOQUINOL METHYLASE, MITOCHONDRIAL"/>
    <property type="match status" value="1"/>
</dbReference>
<keyword evidence="4" id="KW-1185">Reference proteome</keyword>
<evidence type="ECO:0000313" key="4">
    <source>
        <dbReference type="Proteomes" id="UP000295083"/>
    </source>
</evidence>
<dbReference type="Gene3D" id="3.40.50.150">
    <property type="entry name" value="Vaccinia Virus protein VP39"/>
    <property type="match status" value="1"/>
</dbReference>
<evidence type="ECO:0000256" key="1">
    <source>
        <dbReference type="ARBA" id="ARBA00038158"/>
    </source>
</evidence>
<dbReference type="GO" id="GO:0008168">
    <property type="term" value="F:methyltransferase activity"/>
    <property type="evidence" value="ECO:0007669"/>
    <property type="project" value="TreeGrafter"/>
</dbReference>
<reference evidence="3 4" key="1">
    <citation type="submission" date="2018-11" db="EMBL/GenBank/DDBJ databases">
        <title>Genome sequence and assembly of Colletotrichum spinosum.</title>
        <authorList>
            <person name="Gan P."/>
            <person name="Shirasu K."/>
        </authorList>
    </citation>
    <scope>NUCLEOTIDE SEQUENCE [LARGE SCALE GENOMIC DNA]</scope>
    <source>
        <strain evidence="3 4">CBS 515.97</strain>
    </source>
</reference>
<dbReference type="InterPro" id="IPR029063">
    <property type="entry name" value="SAM-dependent_MTases_sf"/>
</dbReference>
<dbReference type="PANTHER" id="PTHR43591">
    <property type="entry name" value="METHYLTRANSFERASE"/>
    <property type="match status" value="1"/>
</dbReference>
<dbReference type="Proteomes" id="UP000295083">
    <property type="component" value="Unassembled WGS sequence"/>
</dbReference>